<accession>A0ABQ2VST9</accession>
<dbReference type="PROSITE" id="PS51318">
    <property type="entry name" value="TAT"/>
    <property type="match status" value="1"/>
</dbReference>
<reference evidence="4" key="1">
    <citation type="journal article" date="2019" name="Int. J. Syst. Evol. Microbiol.">
        <title>The Global Catalogue of Microorganisms (GCM) 10K type strain sequencing project: providing services to taxonomists for standard genome sequencing and annotation.</title>
        <authorList>
            <consortium name="The Broad Institute Genomics Platform"/>
            <consortium name="The Broad Institute Genome Sequencing Center for Infectious Disease"/>
            <person name="Wu L."/>
            <person name="Ma J."/>
        </authorList>
    </citation>
    <scope>NUCLEOTIDE SEQUENCE [LARGE SCALE GENOMIC DNA]</scope>
    <source>
        <strain evidence="4">JCM 4376</strain>
    </source>
</reference>
<evidence type="ECO:0000313" key="4">
    <source>
        <dbReference type="Proteomes" id="UP000660675"/>
    </source>
</evidence>
<dbReference type="RefSeq" id="WP_189540602.1">
    <property type="nucleotide sequence ID" value="NZ_BMTF01000001.1"/>
</dbReference>
<evidence type="ECO:0008006" key="5">
    <source>
        <dbReference type="Google" id="ProtNLM"/>
    </source>
</evidence>
<feature type="chain" id="PRO_5045787290" description="Twin-arginine translocation signal domain-containing protein" evidence="2">
    <location>
        <begin position="33"/>
        <end position="118"/>
    </location>
</feature>
<keyword evidence="4" id="KW-1185">Reference proteome</keyword>
<dbReference type="InterPro" id="IPR006311">
    <property type="entry name" value="TAT_signal"/>
</dbReference>
<evidence type="ECO:0000313" key="3">
    <source>
        <dbReference type="EMBL" id="GGV74263.1"/>
    </source>
</evidence>
<evidence type="ECO:0000256" key="1">
    <source>
        <dbReference type="SAM" id="MobiDB-lite"/>
    </source>
</evidence>
<feature type="region of interest" description="Disordered" evidence="1">
    <location>
        <begin position="63"/>
        <end position="92"/>
    </location>
</feature>
<gene>
    <name evidence="3" type="ORF">GCM10015535_02780</name>
</gene>
<comment type="caution">
    <text evidence="3">The sequence shown here is derived from an EMBL/GenBank/DDBJ whole genome shotgun (WGS) entry which is preliminary data.</text>
</comment>
<feature type="signal peptide" evidence="2">
    <location>
        <begin position="1"/>
        <end position="32"/>
    </location>
</feature>
<feature type="compositionally biased region" description="Polar residues" evidence="1">
    <location>
        <begin position="69"/>
        <end position="82"/>
    </location>
</feature>
<sequence length="118" mass="11958">MILSRRTFLSASSATAVTAATALLTPAGAAHASPAAVTSAPATATAGFDTLLQRAESLLTGGGFDTADTEATTWGRSTTASDRPSIRTGSRLVPGRRPVLTVAVGGSRGHTHRAELNR</sequence>
<protein>
    <recommendedName>
        <fullName evidence="5">Twin-arginine translocation signal domain-containing protein</fullName>
    </recommendedName>
</protein>
<evidence type="ECO:0000256" key="2">
    <source>
        <dbReference type="SAM" id="SignalP"/>
    </source>
</evidence>
<dbReference type="Proteomes" id="UP000660675">
    <property type="component" value="Unassembled WGS sequence"/>
</dbReference>
<organism evidence="3 4">
    <name type="scientific">Streptomyces gelaticus</name>
    <dbReference type="NCBI Taxonomy" id="285446"/>
    <lineage>
        <taxon>Bacteria</taxon>
        <taxon>Bacillati</taxon>
        <taxon>Actinomycetota</taxon>
        <taxon>Actinomycetes</taxon>
        <taxon>Kitasatosporales</taxon>
        <taxon>Streptomycetaceae</taxon>
        <taxon>Streptomyces</taxon>
    </lineage>
</organism>
<name>A0ABQ2VST9_9ACTN</name>
<keyword evidence="2" id="KW-0732">Signal</keyword>
<dbReference type="EMBL" id="BMTF01000001">
    <property type="protein sequence ID" value="GGV74263.1"/>
    <property type="molecule type" value="Genomic_DNA"/>
</dbReference>
<proteinExistence type="predicted"/>